<reference evidence="10 11" key="1">
    <citation type="submission" date="2022-11" db="EMBL/GenBank/DDBJ databases">
        <title>Host association and intracellularity evolved multiple times independently in the Rickettsiales.</title>
        <authorList>
            <person name="Castelli M."/>
            <person name="Nardi T."/>
            <person name="Gammuto L."/>
            <person name="Bellinzona G."/>
            <person name="Sabaneyeva E."/>
            <person name="Potekhin A."/>
            <person name="Serra V."/>
            <person name="Petroni G."/>
            <person name="Sassera D."/>
        </authorList>
    </citation>
    <scope>NUCLEOTIDE SEQUENCE [LARGE SCALE GENOMIC DNA]</scope>
    <source>
        <strain evidence="10 11">NDG2</strain>
    </source>
</reference>
<protein>
    <submittedName>
        <fullName evidence="10">Tyrosine transport protein</fullName>
    </submittedName>
</protein>
<evidence type="ECO:0000313" key="11">
    <source>
        <dbReference type="Proteomes" id="UP001327219"/>
    </source>
</evidence>
<evidence type="ECO:0000313" key="10">
    <source>
        <dbReference type="EMBL" id="WPX96790.1"/>
    </source>
</evidence>
<name>A0ABZ0UKX2_9RICK</name>
<dbReference type="InterPro" id="IPR018227">
    <property type="entry name" value="Amino_acid_transport_2"/>
</dbReference>
<organism evidence="10 11">
    <name type="scientific">Candidatus Bandiella euplotis</name>
    <dbReference type="NCBI Taxonomy" id="1664265"/>
    <lineage>
        <taxon>Bacteria</taxon>
        <taxon>Pseudomonadati</taxon>
        <taxon>Pseudomonadota</taxon>
        <taxon>Alphaproteobacteria</taxon>
        <taxon>Rickettsiales</taxon>
        <taxon>Candidatus Midichloriaceae</taxon>
        <taxon>Candidatus Bandiella</taxon>
    </lineage>
</organism>
<keyword evidence="8 9" id="KW-0472">Membrane</keyword>
<feature type="transmembrane region" description="Helical" evidence="9">
    <location>
        <begin position="146"/>
        <end position="166"/>
    </location>
</feature>
<dbReference type="Proteomes" id="UP001327219">
    <property type="component" value="Chromosome"/>
</dbReference>
<accession>A0ABZ0UKX2</accession>
<evidence type="ECO:0000256" key="9">
    <source>
        <dbReference type="SAM" id="Phobius"/>
    </source>
</evidence>
<evidence type="ECO:0000256" key="6">
    <source>
        <dbReference type="ARBA" id="ARBA00022970"/>
    </source>
</evidence>
<feature type="transmembrane region" description="Helical" evidence="9">
    <location>
        <begin position="120"/>
        <end position="139"/>
    </location>
</feature>
<comment type="subcellular location">
    <subcellularLocation>
        <location evidence="1">Cell inner membrane</location>
        <topology evidence="1">Multi-pass membrane protein</topology>
    </subcellularLocation>
</comment>
<evidence type="ECO:0000256" key="2">
    <source>
        <dbReference type="ARBA" id="ARBA00022448"/>
    </source>
</evidence>
<evidence type="ECO:0000256" key="3">
    <source>
        <dbReference type="ARBA" id="ARBA00022475"/>
    </source>
</evidence>
<feature type="transmembrane region" description="Helical" evidence="9">
    <location>
        <begin position="186"/>
        <end position="208"/>
    </location>
</feature>
<dbReference type="Pfam" id="PF03222">
    <property type="entry name" value="Trp_Tyr_perm"/>
    <property type="match status" value="1"/>
</dbReference>
<keyword evidence="4" id="KW-0997">Cell inner membrane</keyword>
<evidence type="ECO:0000256" key="4">
    <source>
        <dbReference type="ARBA" id="ARBA00022519"/>
    </source>
</evidence>
<evidence type="ECO:0000256" key="1">
    <source>
        <dbReference type="ARBA" id="ARBA00004429"/>
    </source>
</evidence>
<evidence type="ECO:0000256" key="7">
    <source>
        <dbReference type="ARBA" id="ARBA00022989"/>
    </source>
</evidence>
<keyword evidence="11" id="KW-1185">Reference proteome</keyword>
<feature type="transmembrane region" description="Helical" evidence="9">
    <location>
        <begin position="315"/>
        <end position="333"/>
    </location>
</feature>
<feature type="transmembrane region" description="Helical" evidence="9">
    <location>
        <begin position="220"/>
        <end position="241"/>
    </location>
</feature>
<feature type="transmembrane region" description="Helical" evidence="9">
    <location>
        <begin position="38"/>
        <end position="60"/>
    </location>
</feature>
<feature type="transmembrane region" description="Helical" evidence="9">
    <location>
        <begin position="80"/>
        <end position="100"/>
    </location>
</feature>
<keyword evidence="3" id="KW-1003">Cell membrane</keyword>
<feature type="transmembrane region" description="Helical" evidence="9">
    <location>
        <begin position="339"/>
        <end position="359"/>
    </location>
</feature>
<sequence length="397" mass="43257">MVKNKLFGATLIVAGAAIGAGMLPLPLATYSLGLGNSAVLMVLMWVLGYYASIIALKINLVHGGAFSISELCRRELSPKAVLIADLSIITLFYSLISAYISGIVEISLIKGLFNGDFGRYIRAFIVFILVLLTLIDFKAFDLGNRIVFLVKVVAFCVLLVILFPQIRIENIGGFGLNSFESASLCRVVPLFFTSFGFHGSIPFIIKYLDRDEKQVKKAFFRGSLLSLVVYLLWILFTVLTLPKDGAGSFESVKENGNNLGDFVSALASVTGLESLSYVVTVFSWLAIITSFLGVGVGLYDYFLEKLKLDGSFVSSKIKAGLITFVPPIIIVVIDKDIFIKALAFAAVSLSVLAVILPSLIALKISKNQREVFFKPTVIAILLAGCAIVMFEMVNLFY</sequence>
<evidence type="ECO:0000256" key="5">
    <source>
        <dbReference type="ARBA" id="ARBA00022692"/>
    </source>
</evidence>
<keyword evidence="6" id="KW-0029">Amino-acid transport</keyword>
<dbReference type="PANTHER" id="PTHR46997">
    <property type="entry name" value="LOW AFFINITY TRYPTOPHAN PERMEASE-RELATED"/>
    <property type="match status" value="1"/>
</dbReference>
<dbReference type="Gene3D" id="1.20.1740.10">
    <property type="entry name" value="Amino acid/polyamine transporter I"/>
    <property type="match status" value="1"/>
</dbReference>
<dbReference type="EMBL" id="CP110820">
    <property type="protein sequence ID" value="WPX96790.1"/>
    <property type="molecule type" value="Genomic_DNA"/>
</dbReference>
<dbReference type="RefSeq" id="WP_323732504.1">
    <property type="nucleotide sequence ID" value="NZ_CP110820.1"/>
</dbReference>
<dbReference type="InterPro" id="IPR013059">
    <property type="entry name" value="Trp_tyr_transpt"/>
</dbReference>
<evidence type="ECO:0000256" key="8">
    <source>
        <dbReference type="ARBA" id="ARBA00023136"/>
    </source>
</evidence>
<keyword evidence="5 9" id="KW-0812">Transmembrane</keyword>
<gene>
    <name evidence="10" type="ORF">Bandiella_00918</name>
</gene>
<dbReference type="PANTHER" id="PTHR46997:SF2">
    <property type="entry name" value="TYROSINE-SPECIFIC TRANSPORT SYSTEM"/>
    <property type="match status" value="1"/>
</dbReference>
<proteinExistence type="predicted"/>
<feature type="transmembrane region" description="Helical" evidence="9">
    <location>
        <begin position="371"/>
        <end position="390"/>
    </location>
</feature>
<feature type="transmembrane region" description="Helical" evidence="9">
    <location>
        <begin position="281"/>
        <end position="303"/>
    </location>
</feature>
<keyword evidence="7 9" id="KW-1133">Transmembrane helix</keyword>
<dbReference type="PRINTS" id="PR00166">
    <property type="entry name" value="AROAAPRMEASE"/>
</dbReference>
<keyword evidence="2" id="KW-0813">Transport</keyword>